<dbReference type="RefSeq" id="WP_246376584.1">
    <property type="nucleotide sequence ID" value="NZ_JABEQD010000004.1"/>
</dbReference>
<dbReference type="Proteomes" id="UP000559860">
    <property type="component" value="Unassembled WGS sequence"/>
</dbReference>
<keyword evidence="6" id="KW-0699">rRNA-binding</keyword>
<evidence type="ECO:0000256" key="6">
    <source>
        <dbReference type="HAMAP-Rule" id="MF_00367"/>
    </source>
</evidence>
<feature type="region of interest" description="G2" evidence="7">
    <location>
        <begin position="55"/>
        <end position="59"/>
    </location>
</feature>
<keyword evidence="4 6" id="KW-0694">RNA-binding</keyword>
<comment type="similarity">
    <text evidence="1 6 7 8">Belongs to the TRAFAC class TrmE-Era-EngA-EngB-Septin-like GTPase superfamily. Era GTPase family.</text>
</comment>
<feature type="region of interest" description="G3" evidence="7">
    <location>
        <begin position="76"/>
        <end position="79"/>
    </location>
</feature>
<dbReference type="GO" id="GO:0003924">
    <property type="term" value="F:GTPase activity"/>
    <property type="evidence" value="ECO:0007669"/>
    <property type="project" value="UniProtKB-UniRule"/>
</dbReference>
<accession>A0A7W4ISU8</accession>
<feature type="region of interest" description="G5" evidence="7">
    <location>
        <begin position="167"/>
        <end position="169"/>
    </location>
</feature>
<evidence type="ECO:0000256" key="8">
    <source>
        <dbReference type="RuleBase" id="RU003761"/>
    </source>
</evidence>
<dbReference type="GO" id="GO:0000028">
    <property type="term" value="P:ribosomal small subunit assembly"/>
    <property type="evidence" value="ECO:0007669"/>
    <property type="project" value="TreeGrafter"/>
</dbReference>
<evidence type="ECO:0000256" key="7">
    <source>
        <dbReference type="PROSITE-ProRule" id="PRU01050"/>
    </source>
</evidence>
<organism evidence="11 12">
    <name type="scientific">Gluconacetobacter aggeris</name>
    <dbReference type="NCBI Taxonomy" id="1286186"/>
    <lineage>
        <taxon>Bacteria</taxon>
        <taxon>Pseudomonadati</taxon>
        <taxon>Pseudomonadota</taxon>
        <taxon>Alphaproteobacteria</taxon>
        <taxon>Acetobacterales</taxon>
        <taxon>Acetobacteraceae</taxon>
        <taxon>Gluconacetobacter</taxon>
    </lineage>
</organism>
<evidence type="ECO:0000259" key="9">
    <source>
        <dbReference type="PROSITE" id="PS50823"/>
    </source>
</evidence>
<feature type="binding site" evidence="6">
    <location>
        <begin position="76"/>
        <end position="80"/>
    </location>
    <ligand>
        <name>GTP</name>
        <dbReference type="ChEBI" id="CHEBI:37565"/>
    </ligand>
</feature>
<feature type="domain" description="Era-type G" evidence="10">
    <location>
        <begin position="21"/>
        <end position="188"/>
    </location>
</feature>
<evidence type="ECO:0000256" key="4">
    <source>
        <dbReference type="ARBA" id="ARBA00022884"/>
    </source>
</evidence>
<evidence type="ECO:0000313" key="11">
    <source>
        <dbReference type="EMBL" id="MBB2168406.1"/>
    </source>
</evidence>
<dbReference type="NCBIfam" id="NF000908">
    <property type="entry name" value="PRK00089.1"/>
    <property type="match status" value="1"/>
</dbReference>
<dbReference type="PRINTS" id="PR00326">
    <property type="entry name" value="GTP1OBG"/>
</dbReference>
<feature type="region of interest" description="G4" evidence="7">
    <location>
        <begin position="138"/>
        <end position="141"/>
    </location>
</feature>
<feature type="domain" description="KH type-2" evidence="9">
    <location>
        <begin position="219"/>
        <end position="296"/>
    </location>
</feature>
<dbReference type="InterPro" id="IPR005662">
    <property type="entry name" value="GTPase_Era-like"/>
</dbReference>
<dbReference type="Pfam" id="PF01926">
    <property type="entry name" value="MMR_HSR1"/>
    <property type="match status" value="1"/>
</dbReference>
<feature type="binding site" evidence="6">
    <location>
        <begin position="29"/>
        <end position="36"/>
    </location>
    <ligand>
        <name>GTP</name>
        <dbReference type="ChEBI" id="CHEBI:37565"/>
    </ligand>
</feature>
<comment type="subcellular location">
    <subcellularLocation>
        <location evidence="6">Cytoplasm</location>
    </subcellularLocation>
    <subcellularLocation>
        <location evidence="6">Cell membrane</location>
        <topology evidence="6">Peripheral membrane protein</topology>
    </subcellularLocation>
</comment>
<evidence type="ECO:0000313" key="12">
    <source>
        <dbReference type="Proteomes" id="UP000559860"/>
    </source>
</evidence>
<keyword evidence="6" id="KW-0472">Membrane</keyword>
<dbReference type="Gene3D" id="3.40.50.300">
    <property type="entry name" value="P-loop containing nucleotide triphosphate hydrolases"/>
    <property type="match status" value="1"/>
</dbReference>
<gene>
    <name evidence="6 11" type="primary">era</name>
    <name evidence="11" type="ORF">HLH36_08590</name>
</gene>
<dbReference type="GO" id="GO:0005886">
    <property type="term" value="C:plasma membrane"/>
    <property type="evidence" value="ECO:0007669"/>
    <property type="project" value="UniProtKB-SubCell"/>
</dbReference>
<dbReference type="InterPro" id="IPR015946">
    <property type="entry name" value="KH_dom-like_a/b"/>
</dbReference>
<dbReference type="GO" id="GO:0005525">
    <property type="term" value="F:GTP binding"/>
    <property type="evidence" value="ECO:0007669"/>
    <property type="project" value="UniProtKB-UniRule"/>
</dbReference>
<dbReference type="Gene3D" id="3.30.300.20">
    <property type="match status" value="1"/>
</dbReference>
<dbReference type="NCBIfam" id="TIGR00436">
    <property type="entry name" value="era"/>
    <property type="match status" value="1"/>
</dbReference>
<comment type="caution">
    <text evidence="11">The sequence shown here is derived from an EMBL/GenBank/DDBJ whole genome shotgun (WGS) entry which is preliminary data.</text>
</comment>
<dbReference type="PROSITE" id="PS51713">
    <property type="entry name" value="G_ERA"/>
    <property type="match status" value="1"/>
</dbReference>
<dbReference type="GO" id="GO:0070181">
    <property type="term" value="F:small ribosomal subunit rRNA binding"/>
    <property type="evidence" value="ECO:0007669"/>
    <property type="project" value="UniProtKB-UniRule"/>
</dbReference>
<dbReference type="GO" id="GO:0043024">
    <property type="term" value="F:ribosomal small subunit binding"/>
    <property type="evidence" value="ECO:0007669"/>
    <property type="project" value="TreeGrafter"/>
</dbReference>
<evidence type="ECO:0000256" key="5">
    <source>
        <dbReference type="ARBA" id="ARBA00023134"/>
    </source>
</evidence>
<keyword evidence="6" id="KW-1003">Cell membrane</keyword>
<dbReference type="NCBIfam" id="TIGR00231">
    <property type="entry name" value="small_GTP"/>
    <property type="match status" value="1"/>
</dbReference>
<dbReference type="InterPro" id="IPR009019">
    <property type="entry name" value="KH_sf_prok-type"/>
</dbReference>
<dbReference type="InterPro" id="IPR027417">
    <property type="entry name" value="P-loop_NTPase"/>
</dbReference>
<keyword evidence="3 6" id="KW-0547">Nucleotide-binding</keyword>
<dbReference type="CDD" id="cd22534">
    <property type="entry name" value="KH-II_Era"/>
    <property type="match status" value="1"/>
</dbReference>
<reference evidence="11 12" key="1">
    <citation type="submission" date="2020-04" db="EMBL/GenBank/DDBJ databases">
        <title>Description of novel Gluconacetobacter.</title>
        <authorList>
            <person name="Sombolestani A."/>
        </authorList>
    </citation>
    <scope>NUCLEOTIDE SEQUENCE [LARGE SCALE GENOMIC DNA]</scope>
    <source>
        <strain evidence="11 12">LMG 27801</strain>
    </source>
</reference>
<dbReference type="SUPFAM" id="SSF52540">
    <property type="entry name" value="P-loop containing nucleoside triphosphate hydrolases"/>
    <property type="match status" value="1"/>
</dbReference>
<name>A0A7W4ISU8_9PROT</name>
<keyword evidence="6" id="KW-0690">Ribosome biogenesis</keyword>
<dbReference type="CDD" id="cd04163">
    <property type="entry name" value="Era"/>
    <property type="match status" value="1"/>
</dbReference>
<dbReference type="PANTHER" id="PTHR42698:SF1">
    <property type="entry name" value="GTPASE ERA, MITOCHONDRIAL"/>
    <property type="match status" value="1"/>
</dbReference>
<keyword evidence="12" id="KW-1185">Reference proteome</keyword>
<dbReference type="SUPFAM" id="SSF54814">
    <property type="entry name" value="Prokaryotic type KH domain (KH-domain type II)"/>
    <property type="match status" value="1"/>
</dbReference>
<dbReference type="InterPro" id="IPR006073">
    <property type="entry name" value="GTP-bd"/>
</dbReference>
<dbReference type="PROSITE" id="PS50823">
    <property type="entry name" value="KH_TYPE_2"/>
    <property type="match status" value="1"/>
</dbReference>
<feature type="binding site" evidence="6">
    <location>
        <begin position="138"/>
        <end position="141"/>
    </location>
    <ligand>
        <name>GTP</name>
        <dbReference type="ChEBI" id="CHEBI:37565"/>
    </ligand>
</feature>
<comment type="subunit">
    <text evidence="6">Monomer.</text>
</comment>
<dbReference type="Pfam" id="PF07650">
    <property type="entry name" value="KH_2"/>
    <property type="match status" value="1"/>
</dbReference>
<dbReference type="AlphaFoldDB" id="A0A7W4ISU8"/>
<protein>
    <recommendedName>
        <fullName evidence="2 6">GTPase Era</fullName>
    </recommendedName>
</protein>
<keyword evidence="5 6" id="KW-0342">GTP-binding</keyword>
<proteinExistence type="inferred from homology"/>
<evidence type="ECO:0000259" key="10">
    <source>
        <dbReference type="PROSITE" id="PS51713"/>
    </source>
</evidence>
<evidence type="ECO:0000256" key="1">
    <source>
        <dbReference type="ARBA" id="ARBA00007921"/>
    </source>
</evidence>
<dbReference type="InterPro" id="IPR005225">
    <property type="entry name" value="Small_GTP-bd"/>
</dbReference>
<comment type="function">
    <text evidence="6">An essential GTPase that binds both GDP and GTP, with rapid nucleotide exchange. Plays a role in 16S rRNA processing and 30S ribosomal subunit biogenesis and possibly also in cell cycle regulation and energy metabolism.</text>
</comment>
<dbReference type="GO" id="GO:0005829">
    <property type="term" value="C:cytosol"/>
    <property type="evidence" value="ECO:0007669"/>
    <property type="project" value="TreeGrafter"/>
</dbReference>
<dbReference type="PANTHER" id="PTHR42698">
    <property type="entry name" value="GTPASE ERA"/>
    <property type="match status" value="1"/>
</dbReference>
<dbReference type="EMBL" id="JABEQD010000004">
    <property type="protein sequence ID" value="MBB2168406.1"/>
    <property type="molecule type" value="Genomic_DNA"/>
</dbReference>
<evidence type="ECO:0000256" key="2">
    <source>
        <dbReference type="ARBA" id="ARBA00020484"/>
    </source>
</evidence>
<dbReference type="InterPro" id="IPR004044">
    <property type="entry name" value="KH_dom_type_2"/>
</dbReference>
<feature type="region of interest" description="G1" evidence="7">
    <location>
        <begin position="29"/>
        <end position="36"/>
    </location>
</feature>
<keyword evidence="6" id="KW-0963">Cytoplasm</keyword>
<sequence length="314" mass="34546">MTDYCGEGTTSLERVQDMTTRCGFVAIVGAPNAGKSTLLNRMAGAKLSIVSPKAQTTRFRVLGILMRGVSQILLVDTPGIFKPRRKLDRAMVAAAWTGAEDADITLLLIDARRGLCDTVRPIVEQLAKTRRRVWLVLNKTDLVDRQALLPLTAELSGLLDVEHVYMVSARSGDGVDDLLDALGAAVPEGPYLYPEDDLTDLPDRLLAAELVREQIFLQTHEEVPYAATAETESFREQPDGSVRIEVTIYVARAGHKAILIGEKGSRIRSIGEKARKDLSRLLGRTCHLFLNVKERAGWDEEKARLRAIGLDDAS</sequence>
<evidence type="ECO:0000256" key="3">
    <source>
        <dbReference type="ARBA" id="ARBA00022741"/>
    </source>
</evidence>
<dbReference type="InterPro" id="IPR030388">
    <property type="entry name" value="G_ERA_dom"/>
</dbReference>
<dbReference type="HAMAP" id="MF_00367">
    <property type="entry name" value="GTPase_Era"/>
    <property type="match status" value="1"/>
</dbReference>